<comment type="function">
    <text evidence="11">DNA repair enzyme that incises DNA at 8-oxoG residues. Excises 7,8-dihydro-8-oxoguanine and 2,6-diamino-4-hydroxy-5-N-methylformamidopyrimidine (FAPY) from damaged DNA. Has a beta-lyase activity that nicks DNA 3' to the lesion.</text>
</comment>
<dbReference type="Pfam" id="PF07934">
    <property type="entry name" value="OGG_N"/>
    <property type="match status" value="1"/>
</dbReference>
<evidence type="ECO:0000313" key="15">
    <source>
        <dbReference type="EMBL" id="KAA8900266.1"/>
    </source>
</evidence>
<dbReference type="PANTHER" id="PTHR10242">
    <property type="entry name" value="8-OXOGUANINE DNA GLYCOSYLASE"/>
    <property type="match status" value="1"/>
</dbReference>
<dbReference type="InterPro" id="IPR003265">
    <property type="entry name" value="HhH-GPD_domain"/>
</dbReference>
<dbReference type="InterPro" id="IPR052054">
    <property type="entry name" value="Oxidative_DNA_repair_enzyme"/>
</dbReference>
<evidence type="ECO:0000256" key="1">
    <source>
        <dbReference type="ARBA" id="ARBA00004123"/>
    </source>
</evidence>
<keyword evidence="5" id="KW-0378">Hydrolase</keyword>
<gene>
    <name evidence="15" type="ORF">TRICI_006228</name>
</gene>
<dbReference type="InterPro" id="IPR011257">
    <property type="entry name" value="DNA_glycosylase"/>
</dbReference>
<evidence type="ECO:0000256" key="5">
    <source>
        <dbReference type="ARBA" id="ARBA00022801"/>
    </source>
</evidence>
<dbReference type="GO" id="GO:0006285">
    <property type="term" value="P:base-excision repair, AP site formation"/>
    <property type="evidence" value="ECO:0007669"/>
    <property type="project" value="TreeGrafter"/>
</dbReference>
<evidence type="ECO:0000256" key="3">
    <source>
        <dbReference type="ARBA" id="ARBA00012720"/>
    </source>
</evidence>
<comment type="caution">
    <text evidence="15">The sequence shown here is derived from an EMBL/GenBank/DDBJ whole genome shotgun (WGS) entry which is preliminary data.</text>
</comment>
<protein>
    <recommendedName>
        <fullName evidence="13">N-glycosylase/DNA lyase</fullName>
        <ecNumber evidence="3">4.2.99.18</ecNumber>
    </recommendedName>
</protein>
<dbReference type="AlphaFoldDB" id="A0A642UJI0"/>
<evidence type="ECO:0000256" key="6">
    <source>
        <dbReference type="ARBA" id="ARBA00023204"/>
    </source>
</evidence>
<feature type="domain" description="HhH-GPD" evidence="14">
    <location>
        <begin position="122"/>
        <end position="296"/>
    </location>
</feature>
<keyword evidence="16" id="KW-1185">Reference proteome</keyword>
<dbReference type="Pfam" id="PF00730">
    <property type="entry name" value="HhH-GPD"/>
    <property type="match status" value="1"/>
</dbReference>
<dbReference type="CDD" id="cd00056">
    <property type="entry name" value="ENDO3c"/>
    <property type="match status" value="1"/>
</dbReference>
<evidence type="ECO:0000256" key="7">
    <source>
        <dbReference type="ARBA" id="ARBA00023239"/>
    </source>
</evidence>
<dbReference type="InterPro" id="IPR012904">
    <property type="entry name" value="OGG_N"/>
</dbReference>
<dbReference type="VEuPathDB" id="FungiDB:TRICI_006228"/>
<keyword evidence="6" id="KW-0234">DNA repair</keyword>
<evidence type="ECO:0000256" key="13">
    <source>
        <dbReference type="ARBA" id="ARBA00073127"/>
    </source>
</evidence>
<dbReference type="Proteomes" id="UP000761534">
    <property type="component" value="Unassembled WGS sequence"/>
</dbReference>
<evidence type="ECO:0000259" key="14">
    <source>
        <dbReference type="SMART" id="SM00478"/>
    </source>
</evidence>
<dbReference type="EC" id="4.2.99.18" evidence="3"/>
<dbReference type="GO" id="GO:0003684">
    <property type="term" value="F:damaged DNA binding"/>
    <property type="evidence" value="ECO:0007669"/>
    <property type="project" value="InterPro"/>
</dbReference>
<dbReference type="GO" id="GO:0034039">
    <property type="term" value="F:8-oxo-7,8-dihydroguanine DNA N-glycosylase activity"/>
    <property type="evidence" value="ECO:0007669"/>
    <property type="project" value="TreeGrafter"/>
</dbReference>
<evidence type="ECO:0000256" key="12">
    <source>
        <dbReference type="ARBA" id="ARBA00044632"/>
    </source>
</evidence>
<proteinExistence type="inferred from homology"/>
<evidence type="ECO:0000256" key="4">
    <source>
        <dbReference type="ARBA" id="ARBA00022763"/>
    </source>
</evidence>
<dbReference type="SUPFAM" id="SSF48150">
    <property type="entry name" value="DNA-glycosylase"/>
    <property type="match status" value="1"/>
</dbReference>
<sequence length="340" mass="39306">MKPIWRKIALDSRELRISTVLRCGQSFRWRENEEGVWSVGYKGRVVLLQQDDKNLHYASLPEDDVDIKDVIDDYFNLKTSLKDLYAVWAEKDAHFKKMTLNQLAGIRILRQDPWETLCSFICSSNNNIKRISQMVENLSIHYGDFIANYNGVDYYDFPSPDKLADKTVEGKLRDLGFGYRAKYIQRTAEVIMSKYGGRKYVEELRQKPYLEAREALLEFTGVGPKVADCVCLMGLDKNEVVPVDTHVWQIAQRDYKVAKKYKALNKAAYEEVRDHFKFLWGDYAGWAHSVLFTADLNLEEQEVKKEEITDPLPAPKPTIGIKRELDEPVLDLPTKIPVKG</sequence>
<accession>A0A642UJI0</accession>
<comment type="subcellular location">
    <subcellularLocation>
        <location evidence="1">Nucleus</location>
    </subcellularLocation>
</comment>
<dbReference type="SUPFAM" id="SSF55945">
    <property type="entry name" value="TATA-box binding protein-like"/>
    <property type="match status" value="1"/>
</dbReference>
<organism evidence="15 16">
    <name type="scientific">Trichomonascus ciferrii</name>
    <dbReference type="NCBI Taxonomy" id="44093"/>
    <lineage>
        <taxon>Eukaryota</taxon>
        <taxon>Fungi</taxon>
        <taxon>Dikarya</taxon>
        <taxon>Ascomycota</taxon>
        <taxon>Saccharomycotina</taxon>
        <taxon>Dipodascomycetes</taxon>
        <taxon>Dipodascales</taxon>
        <taxon>Trichomonascaceae</taxon>
        <taxon>Trichomonascus</taxon>
        <taxon>Trichomonascus ciferrii complex</taxon>
    </lineage>
</organism>
<comment type="catalytic activity">
    <reaction evidence="12">
        <text>2'-deoxyribonucleotide-(2'-deoxyribose 5'-phosphate)-2'-deoxyribonucleotide-DNA = a 3'-end 2'-deoxyribonucleotide-(2,3-dehydro-2,3-deoxyribose 5'-phosphate)-DNA + a 5'-end 5'-phospho-2'-deoxyribonucleoside-DNA + H(+)</text>
        <dbReference type="Rhea" id="RHEA:66592"/>
        <dbReference type="Rhea" id="RHEA-COMP:13180"/>
        <dbReference type="Rhea" id="RHEA-COMP:16897"/>
        <dbReference type="Rhea" id="RHEA-COMP:17067"/>
        <dbReference type="ChEBI" id="CHEBI:15378"/>
        <dbReference type="ChEBI" id="CHEBI:136412"/>
        <dbReference type="ChEBI" id="CHEBI:157695"/>
        <dbReference type="ChEBI" id="CHEBI:167181"/>
        <dbReference type="EC" id="4.2.99.18"/>
    </reaction>
</comment>
<dbReference type="Gene3D" id="1.10.1670.10">
    <property type="entry name" value="Helix-hairpin-Helix base-excision DNA repair enzymes (C-terminal)"/>
    <property type="match status" value="1"/>
</dbReference>
<dbReference type="FunFam" id="1.10.1670.10:FF:000005">
    <property type="entry name" value="N-glycosylase/DNA lyase OGG1"/>
    <property type="match status" value="1"/>
</dbReference>
<evidence type="ECO:0000256" key="2">
    <source>
        <dbReference type="ARBA" id="ARBA00010679"/>
    </source>
</evidence>
<dbReference type="GO" id="GO:0005634">
    <property type="term" value="C:nucleus"/>
    <property type="evidence" value="ECO:0007669"/>
    <property type="project" value="UniProtKB-SubCell"/>
</dbReference>
<comment type="similarity">
    <text evidence="2">Belongs to the type-1 OGG1 family.</text>
</comment>
<dbReference type="EMBL" id="SWFS01000505">
    <property type="protein sequence ID" value="KAA8900266.1"/>
    <property type="molecule type" value="Genomic_DNA"/>
</dbReference>
<keyword evidence="7" id="KW-0456">Lyase</keyword>
<dbReference type="InterPro" id="IPR023170">
    <property type="entry name" value="HhH_base_excis_C"/>
</dbReference>
<evidence type="ECO:0000256" key="8">
    <source>
        <dbReference type="ARBA" id="ARBA00023242"/>
    </source>
</evidence>
<keyword evidence="8" id="KW-0539">Nucleus</keyword>
<dbReference type="PANTHER" id="PTHR10242:SF2">
    <property type="entry name" value="N-GLYCOSYLASE_DNA LYASE"/>
    <property type="match status" value="1"/>
</dbReference>
<dbReference type="Gene3D" id="3.30.310.40">
    <property type="match status" value="1"/>
</dbReference>
<dbReference type="GO" id="GO:0006289">
    <property type="term" value="P:nucleotide-excision repair"/>
    <property type="evidence" value="ECO:0007669"/>
    <property type="project" value="InterPro"/>
</dbReference>
<evidence type="ECO:0000256" key="10">
    <source>
        <dbReference type="ARBA" id="ARBA00023295"/>
    </source>
</evidence>
<dbReference type="FunFam" id="1.10.340.30:FF:000006">
    <property type="entry name" value="N-glycosylase/DNA lyase isoform X2"/>
    <property type="match status" value="1"/>
</dbReference>
<dbReference type="Gene3D" id="1.10.340.30">
    <property type="entry name" value="Hypothetical protein, domain 2"/>
    <property type="match status" value="1"/>
</dbReference>
<evidence type="ECO:0000256" key="9">
    <source>
        <dbReference type="ARBA" id="ARBA00023268"/>
    </source>
</evidence>
<dbReference type="GO" id="GO:0140078">
    <property type="term" value="F:class I DNA-(apurinic or apyrimidinic site) endonuclease activity"/>
    <property type="evidence" value="ECO:0007669"/>
    <property type="project" value="UniProtKB-EC"/>
</dbReference>
<evidence type="ECO:0000256" key="11">
    <source>
        <dbReference type="ARBA" id="ARBA00025652"/>
    </source>
</evidence>
<evidence type="ECO:0000313" key="16">
    <source>
        <dbReference type="Proteomes" id="UP000761534"/>
    </source>
</evidence>
<keyword evidence="9" id="KW-0511">Multifunctional enzyme</keyword>
<dbReference type="SMART" id="SM00478">
    <property type="entry name" value="ENDO3c"/>
    <property type="match status" value="1"/>
</dbReference>
<keyword evidence="4" id="KW-0227">DNA damage</keyword>
<reference evidence="15" key="1">
    <citation type="journal article" date="2019" name="G3 (Bethesda)">
        <title>Genome Assemblies of Two Rare Opportunistic Yeast Pathogens: Diutina rugosa (syn. Candida rugosa) and Trichomonascus ciferrii (syn. Candida ciferrii).</title>
        <authorList>
            <person name="Mixao V."/>
            <person name="Saus E."/>
            <person name="Hansen A.P."/>
            <person name="Lass-Florl C."/>
            <person name="Gabaldon T."/>
        </authorList>
    </citation>
    <scope>NUCLEOTIDE SEQUENCE</scope>
    <source>
        <strain evidence="15">CBS 4856</strain>
    </source>
</reference>
<keyword evidence="10" id="KW-0326">Glycosidase</keyword>
<name>A0A642UJI0_9ASCO</name>
<dbReference type="OrthoDB" id="238681at2759"/>